<evidence type="ECO:0000313" key="8">
    <source>
        <dbReference type="Proteomes" id="UP001596024"/>
    </source>
</evidence>
<proteinExistence type="predicted"/>
<feature type="transmembrane region" description="Helical" evidence="6">
    <location>
        <begin position="408"/>
        <end position="433"/>
    </location>
</feature>
<feature type="transmembrane region" description="Helical" evidence="6">
    <location>
        <begin position="31"/>
        <end position="52"/>
    </location>
</feature>
<dbReference type="Proteomes" id="UP001596024">
    <property type="component" value="Unassembled WGS sequence"/>
</dbReference>
<organism evidence="7 8">
    <name type="scientific">Glycocaulis abyssi</name>
    <dbReference type="NCBI Taxonomy" id="1433403"/>
    <lineage>
        <taxon>Bacteria</taxon>
        <taxon>Pseudomonadati</taxon>
        <taxon>Pseudomonadota</taxon>
        <taxon>Alphaproteobacteria</taxon>
        <taxon>Maricaulales</taxon>
        <taxon>Maricaulaceae</taxon>
        <taxon>Glycocaulis</taxon>
    </lineage>
</organism>
<keyword evidence="4 6" id="KW-1133">Transmembrane helix</keyword>
<evidence type="ECO:0000256" key="1">
    <source>
        <dbReference type="ARBA" id="ARBA00004651"/>
    </source>
</evidence>
<dbReference type="Pfam" id="PF01943">
    <property type="entry name" value="Polysacc_synt"/>
    <property type="match status" value="1"/>
</dbReference>
<evidence type="ECO:0000256" key="2">
    <source>
        <dbReference type="ARBA" id="ARBA00022475"/>
    </source>
</evidence>
<evidence type="ECO:0000256" key="5">
    <source>
        <dbReference type="ARBA" id="ARBA00023136"/>
    </source>
</evidence>
<reference evidence="8" key="1">
    <citation type="journal article" date="2019" name="Int. J. Syst. Evol. Microbiol.">
        <title>The Global Catalogue of Microorganisms (GCM) 10K type strain sequencing project: providing services to taxonomists for standard genome sequencing and annotation.</title>
        <authorList>
            <consortium name="The Broad Institute Genomics Platform"/>
            <consortium name="The Broad Institute Genome Sequencing Center for Infectious Disease"/>
            <person name="Wu L."/>
            <person name="Ma J."/>
        </authorList>
    </citation>
    <scope>NUCLEOTIDE SEQUENCE [LARGE SCALE GENOMIC DNA]</scope>
    <source>
        <strain evidence="8">CCUG 62981</strain>
    </source>
</reference>
<feature type="transmembrane region" description="Helical" evidence="6">
    <location>
        <begin position="382"/>
        <end position="402"/>
    </location>
</feature>
<evidence type="ECO:0000256" key="6">
    <source>
        <dbReference type="SAM" id="Phobius"/>
    </source>
</evidence>
<feature type="transmembrane region" description="Helical" evidence="6">
    <location>
        <begin position="477"/>
        <end position="497"/>
    </location>
</feature>
<keyword evidence="3 6" id="KW-0812">Transmembrane</keyword>
<feature type="transmembrane region" description="Helical" evidence="6">
    <location>
        <begin position="345"/>
        <end position="370"/>
    </location>
</feature>
<feature type="transmembrane region" description="Helical" evidence="6">
    <location>
        <begin position="103"/>
        <end position="128"/>
    </location>
</feature>
<feature type="transmembrane region" description="Helical" evidence="6">
    <location>
        <begin position="167"/>
        <end position="191"/>
    </location>
</feature>
<feature type="transmembrane region" description="Helical" evidence="6">
    <location>
        <begin position="64"/>
        <end position="82"/>
    </location>
</feature>
<protein>
    <submittedName>
        <fullName evidence="7">Polysaccharide biosynthesis C-terminal domain-containing protein</fullName>
    </submittedName>
</protein>
<keyword evidence="2" id="KW-1003">Cell membrane</keyword>
<dbReference type="PANTHER" id="PTHR30250">
    <property type="entry name" value="PST FAMILY PREDICTED COLANIC ACID TRANSPORTER"/>
    <property type="match status" value="1"/>
</dbReference>
<feature type="transmembrane region" description="Helical" evidence="6">
    <location>
        <begin position="197"/>
        <end position="217"/>
    </location>
</feature>
<evidence type="ECO:0000256" key="4">
    <source>
        <dbReference type="ARBA" id="ARBA00022989"/>
    </source>
</evidence>
<dbReference type="EMBL" id="JBHSGQ010000011">
    <property type="protein sequence ID" value="MFC4726405.1"/>
    <property type="molecule type" value="Genomic_DNA"/>
</dbReference>
<evidence type="ECO:0000313" key="7">
    <source>
        <dbReference type="EMBL" id="MFC4726405.1"/>
    </source>
</evidence>
<keyword evidence="5 6" id="KW-0472">Membrane</keyword>
<dbReference type="PANTHER" id="PTHR30250:SF31">
    <property type="entry name" value="INNER MEMBRANE PROTEIN YGHQ"/>
    <property type="match status" value="1"/>
</dbReference>
<accession>A0ABV9NFB7</accession>
<dbReference type="InterPro" id="IPR002797">
    <property type="entry name" value="Polysacc_synth"/>
</dbReference>
<evidence type="ECO:0000256" key="3">
    <source>
        <dbReference type="ARBA" id="ARBA00022692"/>
    </source>
</evidence>
<dbReference type="InterPro" id="IPR050833">
    <property type="entry name" value="Poly_Biosynth_Transport"/>
</dbReference>
<feature type="transmembrane region" description="Helical" evidence="6">
    <location>
        <begin position="445"/>
        <end position="471"/>
    </location>
</feature>
<name>A0ABV9NFB7_9PROT</name>
<sequence length="509" mass="53017">MLRSAAAPASGLLANTRCSAPERLIMLNRHLLTYLPVYAAQILVGFGSVVVFTRVLSPEEYGRYTLVLAGALLIQTLVFTWLDAAVARHHARATARGRLGGHLATAFSIYGALALASLVIFGGAIAFAPVSTEMKTVCAFALVSQVLRSAMMIALETRRAEGEAVRFALLESFILSTGFGLGVVFILAGGMGPAGPFAGMALACVVAILIDIPVLLSKAKRDRAGPRRAVRFFAYGAPVAVSLVFEHLLSTGDRFVIAALMGEAATGAYAAGYGITDRSLNIIFIWLGMTAGPLAIKAFEHEGAEAARAVLRQAAGLMGLIAIPAATGIALLSEPFARLLIAESLAGAAAPIMPLIALGAMLNGFMTYVFHESFVIGRKPKVMAGLMAGSAALNLALNLALIPILGLIGAALATVLSYAIALAACVVMGRGIFRLSLPIDDWVKAATASVIMAAALMALPVPEAAFAHLALHVPVGVLVYAIVALTLDVAGCRSVFVMPAMRRLQWRGA</sequence>
<keyword evidence="8" id="KW-1185">Reference proteome</keyword>
<feature type="transmembrane region" description="Helical" evidence="6">
    <location>
        <begin position="229"/>
        <end position="249"/>
    </location>
</feature>
<gene>
    <name evidence="7" type="ORF">ACFPB0_14000</name>
</gene>
<comment type="subcellular location">
    <subcellularLocation>
        <location evidence="1">Cell membrane</location>
        <topology evidence="1">Multi-pass membrane protein</topology>
    </subcellularLocation>
</comment>
<dbReference type="RefSeq" id="WP_382437081.1">
    <property type="nucleotide sequence ID" value="NZ_JBHSGQ010000011.1"/>
</dbReference>
<feature type="transmembrane region" description="Helical" evidence="6">
    <location>
        <begin position="314"/>
        <end position="333"/>
    </location>
</feature>
<comment type="caution">
    <text evidence="7">The sequence shown here is derived from an EMBL/GenBank/DDBJ whole genome shotgun (WGS) entry which is preliminary data.</text>
</comment>